<evidence type="ECO:0000313" key="2">
    <source>
        <dbReference type="EMBL" id="QJA93890.1"/>
    </source>
</evidence>
<organism evidence="1">
    <name type="scientific">viral metagenome</name>
    <dbReference type="NCBI Taxonomy" id="1070528"/>
    <lineage>
        <taxon>unclassified sequences</taxon>
        <taxon>metagenomes</taxon>
        <taxon>organismal metagenomes</taxon>
    </lineage>
</organism>
<proteinExistence type="predicted"/>
<protein>
    <submittedName>
        <fullName evidence="1">Uncharacterized protein</fullName>
    </submittedName>
</protein>
<sequence length="101" mass="10718">MESTQHSTAKENTKSQAIKCNCQPKKGQGVLRGCQNCTDGNVCSDMYEALLTALGTITALDNGKEWVKDTSDIIQKALAKAGGEITDDRPGTARITGTEQG</sequence>
<name>A0A6M3JK43_9ZZZZ</name>
<dbReference type="AlphaFoldDB" id="A0A6M3JK43"/>
<gene>
    <name evidence="1" type="ORF">MM415A04412_0010</name>
    <name evidence="2" type="ORF">MM415B04088_0006</name>
</gene>
<accession>A0A6M3JK43</accession>
<dbReference type="EMBL" id="MT141724">
    <property type="protein sequence ID" value="QJA69648.1"/>
    <property type="molecule type" value="Genomic_DNA"/>
</dbReference>
<reference evidence="1" key="1">
    <citation type="submission" date="2020-03" db="EMBL/GenBank/DDBJ databases">
        <title>The deep terrestrial virosphere.</title>
        <authorList>
            <person name="Holmfeldt K."/>
            <person name="Nilsson E."/>
            <person name="Simone D."/>
            <person name="Lopez-Fernandez M."/>
            <person name="Wu X."/>
            <person name="de Brujin I."/>
            <person name="Lundin D."/>
            <person name="Andersson A."/>
            <person name="Bertilsson S."/>
            <person name="Dopson M."/>
        </authorList>
    </citation>
    <scope>NUCLEOTIDE SEQUENCE</scope>
    <source>
        <strain evidence="1">MM415A04412</strain>
        <strain evidence="2">MM415B04088</strain>
    </source>
</reference>
<dbReference type="EMBL" id="MT143185">
    <property type="protein sequence ID" value="QJA93890.1"/>
    <property type="molecule type" value="Genomic_DNA"/>
</dbReference>
<evidence type="ECO:0000313" key="1">
    <source>
        <dbReference type="EMBL" id="QJA69648.1"/>
    </source>
</evidence>